<keyword evidence="2" id="KW-1185">Reference proteome</keyword>
<accession>A0AAV3Q0B3</accession>
<name>A0AAV3Q0B3_LITER</name>
<proteinExistence type="predicted"/>
<dbReference type="Proteomes" id="UP001454036">
    <property type="component" value="Unassembled WGS sequence"/>
</dbReference>
<organism evidence="1 2">
    <name type="scientific">Lithospermum erythrorhizon</name>
    <name type="common">Purple gromwell</name>
    <name type="synonym">Lithospermum officinale var. erythrorhizon</name>
    <dbReference type="NCBI Taxonomy" id="34254"/>
    <lineage>
        <taxon>Eukaryota</taxon>
        <taxon>Viridiplantae</taxon>
        <taxon>Streptophyta</taxon>
        <taxon>Embryophyta</taxon>
        <taxon>Tracheophyta</taxon>
        <taxon>Spermatophyta</taxon>
        <taxon>Magnoliopsida</taxon>
        <taxon>eudicotyledons</taxon>
        <taxon>Gunneridae</taxon>
        <taxon>Pentapetalae</taxon>
        <taxon>asterids</taxon>
        <taxon>lamiids</taxon>
        <taxon>Boraginales</taxon>
        <taxon>Boraginaceae</taxon>
        <taxon>Boraginoideae</taxon>
        <taxon>Lithospermeae</taxon>
        <taxon>Lithospermum</taxon>
    </lineage>
</organism>
<evidence type="ECO:0000313" key="1">
    <source>
        <dbReference type="EMBL" id="GAA0157469.1"/>
    </source>
</evidence>
<dbReference type="AlphaFoldDB" id="A0AAV3Q0B3"/>
<dbReference type="EMBL" id="BAABME010034920">
    <property type="protein sequence ID" value="GAA0157469.1"/>
    <property type="molecule type" value="Genomic_DNA"/>
</dbReference>
<evidence type="ECO:0000313" key="2">
    <source>
        <dbReference type="Proteomes" id="UP001454036"/>
    </source>
</evidence>
<gene>
    <name evidence="1" type="ORF">LIER_43404</name>
</gene>
<comment type="caution">
    <text evidence="1">The sequence shown here is derived from an EMBL/GenBank/DDBJ whole genome shotgun (WGS) entry which is preliminary data.</text>
</comment>
<sequence length="119" mass="13788">MIFIIWVFQFLHPRLDEAKTKQYELSANLSTLFKIYEDAFKQDDVQTSNSAQTVSISCFDLGKKSFEMFSETVGGMDNAKSDLEYYLNEAHLKVPRGLSLIYQLGGWVTKQNIMFLVKW</sequence>
<reference evidence="1 2" key="1">
    <citation type="submission" date="2024-01" db="EMBL/GenBank/DDBJ databases">
        <title>The complete chloroplast genome sequence of Lithospermum erythrorhizon: insights into the phylogenetic relationship among Boraginaceae species and the maternal lineages of purple gromwells.</title>
        <authorList>
            <person name="Okada T."/>
            <person name="Watanabe K."/>
        </authorList>
    </citation>
    <scope>NUCLEOTIDE SEQUENCE [LARGE SCALE GENOMIC DNA]</scope>
</reference>
<protein>
    <submittedName>
        <fullName evidence="1">Uncharacterized protein</fullName>
    </submittedName>
</protein>